<evidence type="ECO:0000256" key="2">
    <source>
        <dbReference type="ARBA" id="ARBA00022692"/>
    </source>
</evidence>
<dbReference type="HAMAP" id="MF_01361">
    <property type="entry name" value="UPF0391"/>
    <property type="match status" value="1"/>
</dbReference>
<evidence type="ECO:0000313" key="6">
    <source>
        <dbReference type="EMBL" id="MBK1825642.1"/>
    </source>
</evidence>
<dbReference type="AlphaFoldDB" id="A0A934R9P5"/>
<evidence type="ECO:0000256" key="1">
    <source>
        <dbReference type="ARBA" id="ARBA00022475"/>
    </source>
</evidence>
<accession>A0A934R9P5</accession>
<proteinExistence type="inferred from homology"/>
<keyword evidence="7" id="KW-1185">Reference proteome</keyword>
<feature type="transmembrane region" description="Helical" evidence="5">
    <location>
        <begin position="29"/>
        <end position="47"/>
    </location>
</feature>
<dbReference type="InterPro" id="IPR009760">
    <property type="entry name" value="DUF1328"/>
</dbReference>
<dbReference type="Pfam" id="PF07043">
    <property type="entry name" value="DUF1328"/>
    <property type="match status" value="1"/>
</dbReference>
<evidence type="ECO:0000256" key="4">
    <source>
        <dbReference type="ARBA" id="ARBA00023136"/>
    </source>
</evidence>
<comment type="caution">
    <text evidence="6">The sequence shown here is derived from an EMBL/GenBank/DDBJ whole genome shotgun (WGS) entry which is preliminary data.</text>
</comment>
<reference evidence="6" key="1">
    <citation type="submission" date="2021-01" db="EMBL/GenBank/DDBJ databases">
        <title>Modified the classification status of verrucomicrobia.</title>
        <authorList>
            <person name="Feng X."/>
        </authorList>
    </citation>
    <scope>NUCLEOTIDE SEQUENCE</scope>
    <source>
        <strain evidence="6">KCTC 22201</strain>
    </source>
</reference>
<organism evidence="6 7">
    <name type="scientific">Haloferula rosea</name>
    <dbReference type="NCBI Taxonomy" id="490093"/>
    <lineage>
        <taxon>Bacteria</taxon>
        <taxon>Pseudomonadati</taxon>
        <taxon>Verrucomicrobiota</taxon>
        <taxon>Verrucomicrobiia</taxon>
        <taxon>Verrucomicrobiales</taxon>
        <taxon>Verrucomicrobiaceae</taxon>
        <taxon>Haloferula</taxon>
    </lineage>
</organism>
<protein>
    <submittedName>
        <fullName evidence="6">DUF1328 domain-containing protein</fullName>
    </submittedName>
</protein>
<keyword evidence="1" id="KW-1003">Cell membrane</keyword>
<sequence>MLHIAIIFGVLALIAAIFGFTGVASQFAGIAKILLVVFLIIAVISFFL</sequence>
<keyword evidence="4 5" id="KW-0472">Membrane</keyword>
<dbReference type="Proteomes" id="UP000658278">
    <property type="component" value="Unassembled WGS sequence"/>
</dbReference>
<evidence type="ECO:0000313" key="7">
    <source>
        <dbReference type="Proteomes" id="UP000658278"/>
    </source>
</evidence>
<dbReference type="PIRSF" id="PIRSF036466">
    <property type="entry name" value="UCP036466"/>
    <property type="match status" value="1"/>
</dbReference>
<evidence type="ECO:0000256" key="3">
    <source>
        <dbReference type="ARBA" id="ARBA00022989"/>
    </source>
</evidence>
<dbReference type="RefSeq" id="WP_200275489.1">
    <property type="nucleotide sequence ID" value="NZ_JAENII010000001.1"/>
</dbReference>
<gene>
    <name evidence="6" type="ORF">JIN81_01310</name>
</gene>
<name>A0A934R9P5_9BACT</name>
<evidence type="ECO:0000256" key="5">
    <source>
        <dbReference type="SAM" id="Phobius"/>
    </source>
</evidence>
<keyword evidence="3 5" id="KW-1133">Transmembrane helix</keyword>
<keyword evidence="2 5" id="KW-0812">Transmembrane</keyword>
<dbReference type="EMBL" id="JAENII010000001">
    <property type="protein sequence ID" value="MBK1825642.1"/>
    <property type="molecule type" value="Genomic_DNA"/>
</dbReference>
<dbReference type="GO" id="GO:0005886">
    <property type="term" value="C:plasma membrane"/>
    <property type="evidence" value="ECO:0007669"/>
    <property type="project" value="InterPro"/>
</dbReference>